<accession>A0A060X728</accession>
<name>A0A060X728_ONCMY</name>
<dbReference type="PaxDb" id="8022-A0A060X728"/>
<evidence type="ECO:0000313" key="1">
    <source>
        <dbReference type="EMBL" id="CDQ73129.1"/>
    </source>
</evidence>
<dbReference type="Proteomes" id="UP000193380">
    <property type="component" value="Unassembled WGS sequence"/>
</dbReference>
<evidence type="ECO:0000313" key="2">
    <source>
        <dbReference type="Proteomes" id="UP000193380"/>
    </source>
</evidence>
<dbReference type="EMBL" id="FR904881">
    <property type="protein sequence ID" value="CDQ73129.1"/>
    <property type="molecule type" value="Genomic_DNA"/>
</dbReference>
<proteinExistence type="predicted"/>
<reference evidence="1" key="1">
    <citation type="journal article" date="2014" name="Nat. Commun.">
        <title>The rainbow trout genome provides novel insights into evolution after whole-genome duplication in vertebrates.</title>
        <authorList>
            <person name="Berthelot C."/>
            <person name="Brunet F."/>
            <person name="Chalopin D."/>
            <person name="Juanchich A."/>
            <person name="Bernard M."/>
            <person name="Noel B."/>
            <person name="Bento P."/>
            <person name="Da Silva C."/>
            <person name="Labadie K."/>
            <person name="Alberti A."/>
            <person name="Aury J.M."/>
            <person name="Louis A."/>
            <person name="Dehais P."/>
            <person name="Bardou P."/>
            <person name="Montfort J."/>
            <person name="Klopp C."/>
            <person name="Cabau C."/>
            <person name="Gaspin C."/>
            <person name="Thorgaard G.H."/>
            <person name="Boussaha M."/>
            <person name="Quillet E."/>
            <person name="Guyomard R."/>
            <person name="Galiana D."/>
            <person name="Bobe J."/>
            <person name="Volff J.N."/>
            <person name="Genet C."/>
            <person name="Wincker P."/>
            <person name="Jaillon O."/>
            <person name="Roest Crollius H."/>
            <person name="Guiguen Y."/>
        </authorList>
    </citation>
    <scope>NUCLEOTIDE SEQUENCE [LARGE SCALE GENOMIC DNA]</scope>
</reference>
<reference evidence="1" key="2">
    <citation type="submission" date="2014-03" db="EMBL/GenBank/DDBJ databases">
        <authorList>
            <person name="Genoscope - CEA"/>
        </authorList>
    </citation>
    <scope>NUCLEOTIDE SEQUENCE</scope>
</reference>
<protein>
    <submittedName>
        <fullName evidence="1">Uncharacterized protein</fullName>
    </submittedName>
</protein>
<organism evidence="1 2">
    <name type="scientific">Oncorhynchus mykiss</name>
    <name type="common">Rainbow trout</name>
    <name type="synonym">Salmo gairdneri</name>
    <dbReference type="NCBI Taxonomy" id="8022"/>
    <lineage>
        <taxon>Eukaryota</taxon>
        <taxon>Metazoa</taxon>
        <taxon>Chordata</taxon>
        <taxon>Craniata</taxon>
        <taxon>Vertebrata</taxon>
        <taxon>Euteleostomi</taxon>
        <taxon>Actinopterygii</taxon>
        <taxon>Neopterygii</taxon>
        <taxon>Teleostei</taxon>
        <taxon>Protacanthopterygii</taxon>
        <taxon>Salmoniformes</taxon>
        <taxon>Salmonidae</taxon>
        <taxon>Salmoninae</taxon>
        <taxon>Oncorhynchus</taxon>
    </lineage>
</organism>
<sequence>MGQKRLNALAFIQRMPDLDDKVIEKFAHKDHPVKLLFK</sequence>
<dbReference type="AlphaFoldDB" id="A0A060X728"/>
<gene>
    <name evidence="1" type="ORF">GSONMT00061707001</name>
</gene>